<feature type="domain" description="Ketosynthase family 3 (KS3)" evidence="8">
    <location>
        <begin position="615"/>
        <end position="1035"/>
    </location>
</feature>
<keyword evidence="4" id="KW-0808">Transferase</keyword>
<dbReference type="InterPro" id="IPR020841">
    <property type="entry name" value="PKS_Beta-ketoAc_synthase_dom"/>
</dbReference>
<evidence type="ECO:0000313" key="10">
    <source>
        <dbReference type="Proteomes" id="UP000215563"/>
    </source>
</evidence>
<dbReference type="Gene3D" id="1.10.1200.10">
    <property type="entry name" value="ACP-like"/>
    <property type="match status" value="2"/>
</dbReference>
<dbReference type="InterPro" id="IPR020802">
    <property type="entry name" value="TesA-like"/>
</dbReference>
<evidence type="ECO:0000256" key="5">
    <source>
        <dbReference type="ARBA" id="ARBA00023315"/>
    </source>
</evidence>
<keyword evidence="10" id="KW-1185">Reference proteome</keyword>
<feature type="region of interest" description="Disordered" evidence="6">
    <location>
        <begin position="504"/>
        <end position="525"/>
    </location>
</feature>
<dbReference type="Proteomes" id="UP000215563">
    <property type="component" value="Unassembled WGS sequence"/>
</dbReference>
<dbReference type="InterPro" id="IPR001227">
    <property type="entry name" value="Ac_transferase_dom_sf"/>
</dbReference>
<dbReference type="EMBL" id="NMQU01000076">
    <property type="protein sequence ID" value="OXM47358.1"/>
    <property type="molecule type" value="Genomic_DNA"/>
</dbReference>
<dbReference type="SUPFAM" id="SSF53474">
    <property type="entry name" value="alpha/beta-Hydrolases"/>
    <property type="match status" value="1"/>
</dbReference>
<keyword evidence="5" id="KW-0012">Acyltransferase</keyword>
<feature type="compositionally biased region" description="Basic and acidic residues" evidence="6">
    <location>
        <begin position="1480"/>
        <end position="1495"/>
    </location>
</feature>
<dbReference type="InterPro" id="IPR016035">
    <property type="entry name" value="Acyl_Trfase/lysoPLipase"/>
</dbReference>
<evidence type="ECO:0000256" key="1">
    <source>
        <dbReference type="ARBA" id="ARBA00001957"/>
    </source>
</evidence>
<protein>
    <submittedName>
        <fullName evidence="9">Type I polyketide synthase</fullName>
    </submittedName>
</protein>
<dbReference type="InterPro" id="IPR000873">
    <property type="entry name" value="AMP-dep_synth/lig_dom"/>
</dbReference>
<dbReference type="InterPro" id="IPR050091">
    <property type="entry name" value="PKS_NRPS_Biosynth_Enz"/>
</dbReference>
<feature type="region of interest" description="Disordered" evidence="6">
    <location>
        <begin position="1473"/>
        <end position="1495"/>
    </location>
</feature>
<dbReference type="Pfam" id="PF02801">
    <property type="entry name" value="Ketoacyl-synt_C"/>
    <property type="match status" value="1"/>
</dbReference>
<accession>A0A229RL03</accession>
<dbReference type="SMART" id="SM00825">
    <property type="entry name" value="PKS_KS"/>
    <property type="match status" value="1"/>
</dbReference>
<dbReference type="InterPro" id="IPR029058">
    <property type="entry name" value="AB_hydrolase_fold"/>
</dbReference>
<evidence type="ECO:0000256" key="2">
    <source>
        <dbReference type="ARBA" id="ARBA00022450"/>
    </source>
</evidence>
<dbReference type="InterPro" id="IPR014043">
    <property type="entry name" value="Acyl_transferase_dom"/>
</dbReference>
<evidence type="ECO:0000256" key="4">
    <source>
        <dbReference type="ARBA" id="ARBA00022679"/>
    </source>
</evidence>
<dbReference type="GO" id="GO:0031177">
    <property type="term" value="F:phosphopantetheine binding"/>
    <property type="evidence" value="ECO:0007669"/>
    <property type="project" value="InterPro"/>
</dbReference>
<dbReference type="InterPro" id="IPR009081">
    <property type="entry name" value="PP-bd_ACP"/>
</dbReference>
<dbReference type="Pfam" id="PF00975">
    <property type="entry name" value="Thioesterase"/>
    <property type="match status" value="1"/>
</dbReference>
<organism evidence="9 10">
    <name type="scientific">Amycolatopsis alba DSM 44262</name>
    <dbReference type="NCBI Taxonomy" id="1125972"/>
    <lineage>
        <taxon>Bacteria</taxon>
        <taxon>Bacillati</taxon>
        <taxon>Actinomycetota</taxon>
        <taxon>Actinomycetes</taxon>
        <taxon>Pseudonocardiales</taxon>
        <taxon>Pseudonocardiaceae</taxon>
        <taxon>Amycolatopsis</taxon>
    </lineage>
</organism>
<dbReference type="InterPro" id="IPR016039">
    <property type="entry name" value="Thiolase-like"/>
</dbReference>
<dbReference type="Gene3D" id="3.40.47.10">
    <property type="match status" value="1"/>
</dbReference>
<dbReference type="InterPro" id="IPR001031">
    <property type="entry name" value="Thioesterase"/>
</dbReference>
<dbReference type="NCBIfam" id="TIGR01733">
    <property type="entry name" value="AA-adenyl-dom"/>
    <property type="match status" value="1"/>
</dbReference>
<dbReference type="InterPro" id="IPR032821">
    <property type="entry name" value="PKS_assoc"/>
</dbReference>
<dbReference type="SUPFAM" id="SSF47336">
    <property type="entry name" value="ACP-like"/>
    <property type="match status" value="2"/>
</dbReference>
<dbReference type="Pfam" id="PF00550">
    <property type="entry name" value="PP-binding"/>
    <property type="match status" value="2"/>
</dbReference>
<dbReference type="PROSITE" id="PS50075">
    <property type="entry name" value="CARRIER"/>
    <property type="match status" value="2"/>
</dbReference>
<dbReference type="Gene3D" id="3.30.70.3290">
    <property type="match status" value="1"/>
</dbReference>
<dbReference type="Gene3D" id="3.40.50.12780">
    <property type="entry name" value="N-terminal domain of ligase-like"/>
    <property type="match status" value="1"/>
</dbReference>
<keyword evidence="3" id="KW-0597">Phosphoprotein</keyword>
<dbReference type="Gene3D" id="3.30.70.250">
    <property type="entry name" value="Malonyl-CoA ACP transacylase, ACP-binding"/>
    <property type="match status" value="1"/>
</dbReference>
<feature type="compositionally biased region" description="Basic and acidic residues" evidence="6">
    <location>
        <begin position="511"/>
        <end position="525"/>
    </location>
</feature>
<dbReference type="PROSITE" id="PS52004">
    <property type="entry name" value="KS3_2"/>
    <property type="match status" value="1"/>
</dbReference>
<feature type="domain" description="Carrier" evidence="7">
    <location>
        <begin position="523"/>
        <end position="598"/>
    </location>
</feature>
<dbReference type="Pfam" id="PF16197">
    <property type="entry name" value="KAsynt_C_assoc"/>
    <property type="match status" value="1"/>
</dbReference>
<dbReference type="Pfam" id="PF00501">
    <property type="entry name" value="AMP-binding"/>
    <property type="match status" value="1"/>
</dbReference>
<dbReference type="SUPFAM" id="SSF56801">
    <property type="entry name" value="Acetyl-CoA synthetase-like"/>
    <property type="match status" value="1"/>
</dbReference>
<evidence type="ECO:0000259" key="7">
    <source>
        <dbReference type="PROSITE" id="PS50075"/>
    </source>
</evidence>
<dbReference type="Pfam" id="PF13193">
    <property type="entry name" value="AMP-binding_C"/>
    <property type="match status" value="1"/>
</dbReference>
<comment type="caution">
    <text evidence="9">The sequence shown here is derived from an EMBL/GenBank/DDBJ whole genome shotgun (WGS) entry which is preliminary data.</text>
</comment>
<dbReference type="SUPFAM" id="SSF53901">
    <property type="entry name" value="Thiolase-like"/>
    <property type="match status" value="1"/>
</dbReference>
<dbReference type="GO" id="GO:0004312">
    <property type="term" value="F:fatty acid synthase activity"/>
    <property type="evidence" value="ECO:0007669"/>
    <property type="project" value="TreeGrafter"/>
</dbReference>
<dbReference type="PROSITE" id="PS00455">
    <property type="entry name" value="AMP_BINDING"/>
    <property type="match status" value="1"/>
</dbReference>
<dbReference type="InterPro" id="IPR020806">
    <property type="entry name" value="PKS_PP-bd"/>
</dbReference>
<dbReference type="GO" id="GO:0006633">
    <property type="term" value="P:fatty acid biosynthetic process"/>
    <property type="evidence" value="ECO:0007669"/>
    <property type="project" value="TreeGrafter"/>
</dbReference>
<dbReference type="SMART" id="SM00827">
    <property type="entry name" value="PKS_AT"/>
    <property type="match status" value="1"/>
</dbReference>
<dbReference type="InterPro" id="IPR014031">
    <property type="entry name" value="Ketoacyl_synth_C"/>
</dbReference>
<keyword evidence="2" id="KW-0596">Phosphopantetheine</keyword>
<feature type="region of interest" description="Disordered" evidence="6">
    <location>
        <begin position="1808"/>
        <end position="1830"/>
    </location>
</feature>
<dbReference type="InterPro" id="IPR025110">
    <property type="entry name" value="AMP-bd_C"/>
</dbReference>
<dbReference type="Pfam" id="PF00109">
    <property type="entry name" value="ketoacyl-synt"/>
    <property type="match status" value="1"/>
</dbReference>
<dbReference type="CDD" id="cd00833">
    <property type="entry name" value="PKS"/>
    <property type="match status" value="1"/>
</dbReference>
<feature type="domain" description="Carrier" evidence="7">
    <location>
        <begin position="1493"/>
        <end position="1568"/>
    </location>
</feature>
<dbReference type="SMART" id="SM00824">
    <property type="entry name" value="PKS_TE"/>
    <property type="match status" value="1"/>
</dbReference>
<dbReference type="Gene3D" id="3.30.300.30">
    <property type="match status" value="1"/>
</dbReference>
<evidence type="ECO:0000259" key="8">
    <source>
        <dbReference type="PROSITE" id="PS52004"/>
    </source>
</evidence>
<dbReference type="InterPro" id="IPR036736">
    <property type="entry name" value="ACP-like_sf"/>
</dbReference>
<dbReference type="SUPFAM" id="SSF55048">
    <property type="entry name" value="Probable ACP-binding domain of malonyl-CoA ACP transacylase"/>
    <property type="match status" value="1"/>
</dbReference>
<evidence type="ECO:0000313" key="9">
    <source>
        <dbReference type="EMBL" id="OXM47358.1"/>
    </source>
</evidence>
<dbReference type="PANTHER" id="PTHR43775:SF51">
    <property type="entry name" value="INACTIVE PHENOLPHTHIOCEROL SYNTHESIS POLYKETIDE SYNTHASE TYPE I PKS1-RELATED"/>
    <property type="match status" value="1"/>
</dbReference>
<dbReference type="SMART" id="SM00823">
    <property type="entry name" value="PKS_PP"/>
    <property type="match status" value="2"/>
</dbReference>
<dbReference type="InterPro" id="IPR010071">
    <property type="entry name" value="AA_adenyl_dom"/>
</dbReference>
<dbReference type="InterPro" id="IPR045851">
    <property type="entry name" value="AMP-bd_C_sf"/>
</dbReference>
<reference evidence="9 10" key="1">
    <citation type="submission" date="2017-07" db="EMBL/GenBank/DDBJ databases">
        <title>Amycolatopsis alba DSM 44262 Genome sequencing and assembly.</title>
        <authorList>
            <person name="Kaur N."/>
            <person name="Mayilraj S."/>
        </authorList>
    </citation>
    <scope>NUCLEOTIDE SEQUENCE [LARGE SCALE GENOMIC DNA]</scope>
    <source>
        <strain evidence="9 10">DSM 44262</strain>
    </source>
</reference>
<dbReference type="Pfam" id="PF00698">
    <property type="entry name" value="Acyl_transf_1"/>
    <property type="match status" value="1"/>
</dbReference>
<proteinExistence type="predicted"/>
<evidence type="ECO:0000256" key="3">
    <source>
        <dbReference type="ARBA" id="ARBA00022553"/>
    </source>
</evidence>
<dbReference type="SMART" id="SM01294">
    <property type="entry name" value="PKS_PP_betabranch"/>
    <property type="match status" value="1"/>
</dbReference>
<evidence type="ECO:0000256" key="6">
    <source>
        <dbReference type="SAM" id="MobiDB-lite"/>
    </source>
</evidence>
<dbReference type="InterPro" id="IPR016036">
    <property type="entry name" value="Malonyl_transacylase_ACP-bd"/>
</dbReference>
<dbReference type="InterPro" id="IPR020845">
    <property type="entry name" value="AMP-binding_CS"/>
</dbReference>
<dbReference type="InterPro" id="IPR042099">
    <property type="entry name" value="ANL_N_sf"/>
</dbReference>
<dbReference type="PANTHER" id="PTHR43775">
    <property type="entry name" value="FATTY ACID SYNTHASE"/>
    <property type="match status" value="1"/>
</dbReference>
<dbReference type="SUPFAM" id="SSF52151">
    <property type="entry name" value="FabD/lysophospholipase-like"/>
    <property type="match status" value="1"/>
</dbReference>
<name>A0A229RL03_AMYAL</name>
<sequence length="1876" mass="200673">MKRNLDEPGEQASLADLFAAQVAQRPDEVAIELGTRHLSYAEVDARAGRLAERLTSHGVGPEDIVAVALPRSLELVVSVLAISKAGAAFLSIDLRLPFRRIEAMLTDASATMLIADEDNFPVRPKCPVITPESILAEPSAADVQQEAPGVRRSVAIDIGSVAYVFYTSGSTGRPKGVAVTHAGLAGVARTVRRQLGVEPGRRVLQYASPSFDVFVLELMALVLGATLVVADTDDLQPGPALARTLRDRRISNVVLPPAVLALLEGYEVPSPELTVVLAGEAWSGELVREWSHRVRIVNGYGLTETTIATTLSDVFSGAGDPPLGPPVDGARMYLLDSALAPVNPDTVGELYIAGPVVARGYLGQPAMTAERFVACPFGSPGERMYRTGDLVRRGEDDDLFYVGRADSQVELHGVRIELSEIEATLGAHPAVKLCAAMVRENSAGIQRLVAYVVEAGDEHLQVAELRSYLQERLPRAMLPSLYVPVPEIPLTPLGYMDRSALPVPADLGTPAERERESNEVKEQREPVTVETLQSLWAEVLDTSPIDIDVPFFELGGTSLIALRLHKLLADRHGVELDVTALFEHPTLRQFAEHIGTIESPKPTDAQDDDPNGSDTTGIAIVGMAGRFPGAADVGELWEMLEQCQEGLEHSTDTSGTTAEQSGVREVGTHGWPPGAGEFDAALFGFTSADAREFDPQQGLFLETVWEALENAGYAPNSITASVGVFGGTGVPYHWLDVIRATEGDGAARQRAEFANPMQMLCAHTAHRLGLRGPAVTINTTCSTSLVAVHMACRSLLAGDCEMALAGGVSLPAPGTKSYTYEEGGALSPDGHCRPFDSDSQGTVPAAGAGVVVLKRLHNALADGDMIHAVISGSAVNNDGSRKAGFTAPSVEGQIEVIEAAHRAARVNPGSIEYVQAHGTATALGDAIEVRALTRVFGDSGPRKTKCVLGSVKSNLGHLDVASGVTGLITAVLALRHRRIPGVVHFRHPNPHLELDQSPFEVNSRTIDWPESDGPRRAGISSFGLGGTNAHLVVEEAPRPRRDTPARRARTQVLPVSARESSALDRTCARLAEHLSTQADDTALADVAFTLQRGRAVFDHRRAAVCKTRQDASELLTTPGHQDVFTAQVRTGKVAFLFPGGGSQHPFMGRELYESEAAFRHAFDASAELFDAELDCDLRALTFSSTDSASEALLRPSLNLSSIAATEVALTALLRSWGIAPAALLGHSLGECVAAHVAGILTLPEMVGLIALRGRLIDELPPAASLVVGLGEDELRSRLGEKLSLACVNSAKNCVVSGPVDDVSRLEEKLRQDDVNVRRLAVAAGAHSATMLPALGKLEEYGATLAHRRPKIPMISGLTGSWLDPAEAPDPGYWARHLRNTARLADSLTTLLKDPELTLVHVGPGKSLVQSAELHPDYGDERLAIAPLLADTSESHQMACLAARLWCHGVRIDWNAVHHDPPHKVALPGTVFTRTAQQPPDLRRDNVTSTSVDRRQAPTAEPLAELWCELLGVDDVDPADDFFRSGGDSHLAIVFRRRIQEQLGTQLSTHTLLEHSTFGALAESIKAAEPTSPLMTTLRTGPATRTSLYLLPPLGGTVFSYRELVNCLQQSRTVQGFRAHGLEPGESIPSTIEDIAERNVTELLDADPRGPYVLGGHSAGGLIAQEMARQLFDRGHEVSLIVMIDTPSPEERHGLPDPADVLSVFDGYRSAAPRAWQAMRSAMDHDPRAREVMAATVEAIRHHQPSAIPVDLLYLRANDEIDGEVKSHETAWKHFCTGDVAVHTVPGNHLTVVEEPHVREVAEIIEYSLADTDSSSGPREPRAEGAARPEIGLRTPSGLLVNGLTLVQTAELITMVGGITTDPAVPGGTDDAGGAVR</sequence>
<feature type="region of interest" description="Disordered" evidence="6">
    <location>
        <begin position="595"/>
        <end position="614"/>
    </location>
</feature>
<dbReference type="Gene3D" id="3.40.366.10">
    <property type="entry name" value="Malonyl-Coenzyme A Acyl Carrier Protein, domain 2"/>
    <property type="match status" value="1"/>
</dbReference>
<dbReference type="InterPro" id="IPR014030">
    <property type="entry name" value="Ketoacyl_synth_N"/>
</dbReference>
<comment type="cofactor">
    <cofactor evidence="1">
        <name>pantetheine 4'-phosphate</name>
        <dbReference type="ChEBI" id="CHEBI:47942"/>
    </cofactor>
</comment>
<gene>
    <name evidence="9" type="ORF">CFP75_24270</name>
</gene>
<dbReference type="Gene3D" id="3.40.50.1820">
    <property type="entry name" value="alpha/beta hydrolase"/>
    <property type="match status" value="1"/>
</dbReference>